<evidence type="ECO:0000256" key="1">
    <source>
        <dbReference type="SAM" id="Phobius"/>
    </source>
</evidence>
<feature type="transmembrane region" description="Helical" evidence="1">
    <location>
        <begin position="128"/>
        <end position="150"/>
    </location>
</feature>
<reference evidence="2" key="1">
    <citation type="journal article" date="2023" name="Mol. Phylogenet. Evol.">
        <title>Genome-scale phylogeny and comparative genomics of the fungal order Sordariales.</title>
        <authorList>
            <person name="Hensen N."/>
            <person name="Bonometti L."/>
            <person name="Westerberg I."/>
            <person name="Brannstrom I.O."/>
            <person name="Guillou S."/>
            <person name="Cros-Aarteil S."/>
            <person name="Calhoun S."/>
            <person name="Haridas S."/>
            <person name="Kuo A."/>
            <person name="Mondo S."/>
            <person name="Pangilinan J."/>
            <person name="Riley R."/>
            <person name="LaButti K."/>
            <person name="Andreopoulos B."/>
            <person name="Lipzen A."/>
            <person name="Chen C."/>
            <person name="Yan M."/>
            <person name="Daum C."/>
            <person name="Ng V."/>
            <person name="Clum A."/>
            <person name="Steindorff A."/>
            <person name="Ohm R.A."/>
            <person name="Martin F."/>
            <person name="Silar P."/>
            <person name="Natvig D.O."/>
            <person name="Lalanne C."/>
            <person name="Gautier V."/>
            <person name="Ament-Velasquez S.L."/>
            <person name="Kruys A."/>
            <person name="Hutchinson M.I."/>
            <person name="Powell A.J."/>
            <person name="Barry K."/>
            <person name="Miller A.N."/>
            <person name="Grigoriev I.V."/>
            <person name="Debuchy R."/>
            <person name="Gladieux P."/>
            <person name="Hiltunen Thoren M."/>
            <person name="Johannesson H."/>
        </authorList>
    </citation>
    <scope>NUCLEOTIDE SEQUENCE</scope>
    <source>
        <strain evidence="2">CBS 118394</strain>
    </source>
</reference>
<sequence length="284" mass="31862">MSSIAITSTAFGLQAILIIPLLVLGVSSARNVKKNGDQARRGIIWFHAGFWLFFMSLFLSTISWSFTLAGFSGSWYHDYGQWEAASHIESVGSFFAYLAYIAIMVCIAELAMGVKLVTNQVESNKFSVFIRVLSAIATVLWVTCFIFTEVRLASYYRSGVELAYFIIAIVFLSCLVIGAISVTVFTFIQRRTTRRVDAGVDAQTGNFLAITVVLFLISILWSVVMGVLFGFVFSLWWYEFAIPEVFLRRWLISAILFLIYRLGRKKTGGLWSNTTSAPKDSDIE</sequence>
<name>A0AAE0IIT0_9PEZI</name>
<keyword evidence="1" id="KW-0472">Membrane</keyword>
<feature type="transmembrane region" description="Helical" evidence="1">
    <location>
        <begin position="207"/>
        <end position="233"/>
    </location>
</feature>
<feature type="transmembrane region" description="Helical" evidence="1">
    <location>
        <begin position="50"/>
        <end position="74"/>
    </location>
</feature>
<feature type="transmembrane region" description="Helical" evidence="1">
    <location>
        <begin position="245"/>
        <end position="263"/>
    </location>
</feature>
<keyword evidence="3" id="KW-1185">Reference proteome</keyword>
<reference evidence="2" key="2">
    <citation type="submission" date="2023-06" db="EMBL/GenBank/DDBJ databases">
        <authorList>
            <consortium name="Lawrence Berkeley National Laboratory"/>
            <person name="Haridas S."/>
            <person name="Hensen N."/>
            <person name="Bonometti L."/>
            <person name="Westerberg I."/>
            <person name="Brannstrom I.O."/>
            <person name="Guillou S."/>
            <person name="Cros-Aarteil S."/>
            <person name="Calhoun S."/>
            <person name="Kuo A."/>
            <person name="Mondo S."/>
            <person name="Pangilinan J."/>
            <person name="Riley R."/>
            <person name="Labutti K."/>
            <person name="Andreopoulos B."/>
            <person name="Lipzen A."/>
            <person name="Chen C."/>
            <person name="Yanf M."/>
            <person name="Daum C."/>
            <person name="Ng V."/>
            <person name="Clum A."/>
            <person name="Steindorff A."/>
            <person name="Ohm R."/>
            <person name="Martin F."/>
            <person name="Silar P."/>
            <person name="Natvig D."/>
            <person name="Lalanne C."/>
            <person name="Gautier V."/>
            <person name="Ament-Velasquez S.L."/>
            <person name="Kruys A."/>
            <person name="Hutchinson M.I."/>
            <person name="Powell A.J."/>
            <person name="Barry K."/>
            <person name="Miller A.N."/>
            <person name="Grigoriev I.V."/>
            <person name="Debuchy R."/>
            <person name="Gladieux P."/>
            <person name="Thoren M.H."/>
            <person name="Johannesson H."/>
        </authorList>
    </citation>
    <scope>NUCLEOTIDE SEQUENCE</scope>
    <source>
        <strain evidence="2">CBS 118394</strain>
    </source>
</reference>
<comment type="caution">
    <text evidence="2">The sequence shown here is derived from an EMBL/GenBank/DDBJ whole genome shotgun (WGS) entry which is preliminary data.</text>
</comment>
<dbReference type="Proteomes" id="UP001283341">
    <property type="component" value="Unassembled WGS sequence"/>
</dbReference>
<keyword evidence="1" id="KW-0812">Transmembrane</keyword>
<protein>
    <submittedName>
        <fullName evidence="2">Uncharacterized protein</fullName>
    </submittedName>
</protein>
<feature type="transmembrane region" description="Helical" evidence="1">
    <location>
        <begin position="94"/>
        <end position="116"/>
    </location>
</feature>
<accession>A0AAE0IIT0</accession>
<evidence type="ECO:0000313" key="3">
    <source>
        <dbReference type="Proteomes" id="UP001283341"/>
    </source>
</evidence>
<proteinExistence type="predicted"/>
<organism evidence="2 3">
    <name type="scientific">Apodospora peruviana</name>
    <dbReference type="NCBI Taxonomy" id="516989"/>
    <lineage>
        <taxon>Eukaryota</taxon>
        <taxon>Fungi</taxon>
        <taxon>Dikarya</taxon>
        <taxon>Ascomycota</taxon>
        <taxon>Pezizomycotina</taxon>
        <taxon>Sordariomycetes</taxon>
        <taxon>Sordariomycetidae</taxon>
        <taxon>Sordariales</taxon>
        <taxon>Lasiosphaeriaceae</taxon>
        <taxon>Apodospora</taxon>
    </lineage>
</organism>
<gene>
    <name evidence="2" type="ORF">B0H66DRAFT_110619</name>
</gene>
<dbReference type="EMBL" id="JAUEDM010000002">
    <property type="protein sequence ID" value="KAK3325131.1"/>
    <property type="molecule type" value="Genomic_DNA"/>
</dbReference>
<dbReference type="AlphaFoldDB" id="A0AAE0IIT0"/>
<feature type="transmembrane region" description="Helical" evidence="1">
    <location>
        <begin position="6"/>
        <end position="29"/>
    </location>
</feature>
<keyword evidence="1" id="KW-1133">Transmembrane helix</keyword>
<feature type="transmembrane region" description="Helical" evidence="1">
    <location>
        <begin position="162"/>
        <end position="187"/>
    </location>
</feature>
<evidence type="ECO:0000313" key="2">
    <source>
        <dbReference type="EMBL" id="KAK3325131.1"/>
    </source>
</evidence>